<gene>
    <name evidence="1" type="ORF">EV674_107112</name>
</gene>
<evidence type="ECO:0000313" key="1">
    <source>
        <dbReference type="EMBL" id="TCP19115.1"/>
    </source>
</evidence>
<organism evidence="1 2">
    <name type="scientific">Simplicispira metamorpha</name>
    <dbReference type="NCBI Taxonomy" id="80881"/>
    <lineage>
        <taxon>Bacteria</taxon>
        <taxon>Pseudomonadati</taxon>
        <taxon>Pseudomonadota</taxon>
        <taxon>Betaproteobacteria</taxon>
        <taxon>Burkholderiales</taxon>
        <taxon>Comamonadaceae</taxon>
        <taxon>Simplicispira</taxon>
    </lineage>
</organism>
<reference evidence="1 2" key="1">
    <citation type="submission" date="2019-03" db="EMBL/GenBank/DDBJ databases">
        <title>Genomic Encyclopedia of Type Strains, Phase IV (KMG-IV): sequencing the most valuable type-strain genomes for metagenomic binning, comparative biology and taxonomic classification.</title>
        <authorList>
            <person name="Goeker M."/>
        </authorList>
    </citation>
    <scope>NUCLEOTIDE SEQUENCE [LARGE SCALE GENOMIC DNA]</scope>
    <source>
        <strain evidence="1 2">DSM 1837</strain>
    </source>
</reference>
<comment type="caution">
    <text evidence="1">The sequence shown here is derived from an EMBL/GenBank/DDBJ whole genome shotgun (WGS) entry which is preliminary data.</text>
</comment>
<protein>
    <submittedName>
        <fullName evidence="1">Uncharacterized protein</fullName>
    </submittedName>
</protein>
<accession>A0A4R2NDH9</accession>
<sequence>MSTTPWTPTHHASTHKTKPVRLLALGTGPHGKTALLEFPEGWQRTIDLPTQADAWHPLFDELAADDKDKLHKHTAHPIIRHADGTRTRQGALSFITQQISRNGGRIGERCFDVPEEDYLAGNITGYRCAGDLLAALQCGYGPYIPLNNILDEAIAATHESFDKTGRRGAAVAFLEVVRESMTFMAKHAMHTEFVSGRIARAEQYQAYCAESEASDKAAFVQRMKDAKAAKAQRANGGAA</sequence>
<dbReference type="EMBL" id="SLXH01000007">
    <property type="protein sequence ID" value="TCP19115.1"/>
    <property type="molecule type" value="Genomic_DNA"/>
</dbReference>
<name>A0A4R2NDH9_9BURK</name>
<proteinExistence type="predicted"/>
<evidence type="ECO:0000313" key="2">
    <source>
        <dbReference type="Proteomes" id="UP000295182"/>
    </source>
</evidence>
<dbReference type="RefSeq" id="WP_132750376.1">
    <property type="nucleotide sequence ID" value="NZ_SLXH01000007.1"/>
</dbReference>
<keyword evidence="2" id="KW-1185">Reference proteome</keyword>
<dbReference type="Proteomes" id="UP000295182">
    <property type="component" value="Unassembled WGS sequence"/>
</dbReference>
<dbReference type="AlphaFoldDB" id="A0A4R2NDH9"/>